<dbReference type="HAMAP" id="MF_01041">
    <property type="entry name" value="UPF0223"/>
    <property type="match status" value="1"/>
</dbReference>
<name>A0A3N5BF90_9BACI</name>
<keyword evidence="3" id="KW-1185">Reference proteome</keyword>
<comment type="caution">
    <text evidence="2">The sequence shown here is derived from an EMBL/GenBank/DDBJ whole genome shotgun (WGS) entry which is preliminary data.</text>
</comment>
<dbReference type="AlphaFoldDB" id="A0A3N5BF90"/>
<dbReference type="EMBL" id="RKRF01000007">
    <property type="protein sequence ID" value="RPF56137.1"/>
    <property type="molecule type" value="Genomic_DNA"/>
</dbReference>
<dbReference type="OrthoDB" id="1649074at2"/>
<gene>
    <name evidence="2" type="ORF">EDC24_1026</name>
</gene>
<sequence length="90" mass="10622">MEYHYPIDPDWSTEEVINVVEFFQLVEQAYEKDVRADQVLDQYKLLKQVVPSKAEEKTLFKDFEKQSGYVPYKVVQAAKQADGSEKIYLR</sequence>
<accession>A0A3N5BF90</accession>
<evidence type="ECO:0000313" key="3">
    <source>
        <dbReference type="Proteomes" id="UP000276443"/>
    </source>
</evidence>
<comment type="similarity">
    <text evidence="1">Belongs to the UPF0223 family.</text>
</comment>
<dbReference type="SUPFAM" id="SSF158504">
    <property type="entry name" value="BH2638-like"/>
    <property type="match status" value="1"/>
</dbReference>
<evidence type="ECO:0000313" key="2">
    <source>
        <dbReference type="EMBL" id="RPF56137.1"/>
    </source>
</evidence>
<dbReference type="InterPro" id="IPR007920">
    <property type="entry name" value="UPF0223"/>
</dbReference>
<reference evidence="2 3" key="1">
    <citation type="submission" date="2018-11" db="EMBL/GenBank/DDBJ databases">
        <title>Genomic Encyclopedia of Type Strains, Phase IV (KMG-IV): sequencing the most valuable type-strain genomes for metagenomic binning, comparative biology and taxonomic classification.</title>
        <authorList>
            <person name="Goeker M."/>
        </authorList>
    </citation>
    <scope>NUCLEOTIDE SEQUENCE [LARGE SCALE GENOMIC DNA]</scope>
    <source>
        <strain evidence="2 3">DSM 18090</strain>
    </source>
</reference>
<protein>
    <recommendedName>
        <fullName evidence="1">UPF0223 protein EDC24_1026</fullName>
    </recommendedName>
</protein>
<dbReference type="InterPro" id="IPR023324">
    <property type="entry name" value="BH2638-like_sf"/>
</dbReference>
<dbReference type="Gene3D" id="1.10.220.80">
    <property type="entry name" value="BH2638-like"/>
    <property type="match status" value="1"/>
</dbReference>
<evidence type="ECO:0000256" key="1">
    <source>
        <dbReference type="HAMAP-Rule" id="MF_01041"/>
    </source>
</evidence>
<dbReference type="NCBIfam" id="NF003353">
    <property type="entry name" value="PRK04387.1"/>
    <property type="match status" value="1"/>
</dbReference>
<dbReference type="PIRSF" id="PIRSF037260">
    <property type="entry name" value="UPF0223"/>
    <property type="match status" value="1"/>
</dbReference>
<dbReference type="Proteomes" id="UP000276443">
    <property type="component" value="Unassembled WGS sequence"/>
</dbReference>
<proteinExistence type="inferred from homology"/>
<dbReference type="Pfam" id="PF05256">
    <property type="entry name" value="UPF0223"/>
    <property type="match status" value="1"/>
</dbReference>
<organism evidence="2 3">
    <name type="scientific">Aquisalibacillus elongatus</name>
    <dbReference type="NCBI Taxonomy" id="485577"/>
    <lineage>
        <taxon>Bacteria</taxon>
        <taxon>Bacillati</taxon>
        <taxon>Bacillota</taxon>
        <taxon>Bacilli</taxon>
        <taxon>Bacillales</taxon>
        <taxon>Bacillaceae</taxon>
        <taxon>Aquisalibacillus</taxon>
    </lineage>
</organism>
<dbReference type="RefSeq" id="WP_124220272.1">
    <property type="nucleotide sequence ID" value="NZ_RKRF01000007.1"/>
</dbReference>